<evidence type="ECO:0000256" key="1">
    <source>
        <dbReference type="SAM" id="SignalP"/>
    </source>
</evidence>
<accession>D2VCC0</accession>
<organism evidence="3">
    <name type="scientific">Naegleria gruberi</name>
    <name type="common">Amoeba</name>
    <dbReference type="NCBI Taxonomy" id="5762"/>
    <lineage>
        <taxon>Eukaryota</taxon>
        <taxon>Discoba</taxon>
        <taxon>Heterolobosea</taxon>
        <taxon>Tetramitia</taxon>
        <taxon>Eutetramitia</taxon>
        <taxon>Vahlkampfiidae</taxon>
        <taxon>Naegleria</taxon>
    </lineage>
</organism>
<dbReference type="Proteomes" id="UP000006671">
    <property type="component" value="Unassembled WGS sequence"/>
</dbReference>
<evidence type="ECO:0000313" key="2">
    <source>
        <dbReference type="EMBL" id="EFC45725.1"/>
    </source>
</evidence>
<sequence length="203" mass="23388">MKKSAFLLLLTFTWFFLISHTTCERKNALDLVTTTSPLLTQVKTGDSVVGVRTFLILFVWKSKFSNETLTKLITTNNNDSRRKYLIESVKEKGLTIGPIPDFYDYLARFFTCVNLSLSVGSSNSLDSSSYFPIYPQVDMCQRRNYFAKYDAILLDPYYFSFYLRFYRDVDMASGIYMNTADFVAIPLIPYEVYTQSTTNTVSC</sequence>
<name>D2VCC0_NAEGR</name>
<dbReference type="AlphaFoldDB" id="D2VCC0"/>
<feature type="signal peptide" evidence="1">
    <location>
        <begin position="1"/>
        <end position="23"/>
    </location>
</feature>
<dbReference type="VEuPathDB" id="AmoebaDB:NAEGRDRAFT_48391"/>
<keyword evidence="3" id="KW-1185">Reference proteome</keyword>
<reference evidence="2 3" key="1">
    <citation type="journal article" date="2010" name="Cell">
        <title>The genome of Naegleria gruberi illuminates early eukaryotic versatility.</title>
        <authorList>
            <person name="Fritz-Laylin L.K."/>
            <person name="Prochnik S.E."/>
            <person name="Ginger M.L."/>
            <person name="Dacks J.B."/>
            <person name="Carpenter M.L."/>
            <person name="Field M.C."/>
            <person name="Kuo A."/>
            <person name="Paredez A."/>
            <person name="Chapman J."/>
            <person name="Pham J."/>
            <person name="Shu S."/>
            <person name="Neupane R."/>
            <person name="Cipriano M."/>
            <person name="Mancuso J."/>
            <person name="Tu H."/>
            <person name="Salamov A."/>
            <person name="Lindquist E."/>
            <person name="Shapiro H."/>
            <person name="Lucas S."/>
            <person name="Grigoriev I.V."/>
            <person name="Cande W.Z."/>
            <person name="Fulton C."/>
            <person name="Rokhsar D.S."/>
            <person name="Dawson S.C."/>
        </authorList>
    </citation>
    <scope>NUCLEOTIDE SEQUENCE [LARGE SCALE GENOMIC DNA]</scope>
    <source>
        <strain evidence="2 3">NEG-M</strain>
    </source>
</reference>
<keyword evidence="1" id="KW-0732">Signal</keyword>
<gene>
    <name evidence="2" type="ORF">NAEGRDRAFT_48391</name>
</gene>
<dbReference type="EMBL" id="GG738862">
    <property type="protein sequence ID" value="EFC45725.1"/>
    <property type="molecule type" value="Genomic_DNA"/>
</dbReference>
<dbReference type="RefSeq" id="XP_002678469.1">
    <property type="nucleotide sequence ID" value="XM_002678423.1"/>
</dbReference>
<dbReference type="GeneID" id="8849182"/>
<feature type="chain" id="PRO_5003037451" evidence="1">
    <location>
        <begin position="24"/>
        <end position="203"/>
    </location>
</feature>
<dbReference type="KEGG" id="ngr:NAEGRDRAFT_48391"/>
<protein>
    <submittedName>
        <fullName evidence="2">Predicted protein</fullName>
    </submittedName>
</protein>
<dbReference type="InParanoid" id="D2VCC0"/>
<proteinExistence type="predicted"/>
<evidence type="ECO:0000313" key="3">
    <source>
        <dbReference type="Proteomes" id="UP000006671"/>
    </source>
</evidence>